<evidence type="ECO:0000313" key="3">
    <source>
        <dbReference type="Proteomes" id="UP000595703"/>
    </source>
</evidence>
<keyword evidence="3" id="KW-1185">Reference proteome</keyword>
<proteinExistence type="predicted"/>
<dbReference type="AlphaFoldDB" id="A0A7U3VSL1"/>
<feature type="signal peptide" evidence="1">
    <location>
        <begin position="1"/>
        <end position="33"/>
    </location>
</feature>
<dbReference type="EMBL" id="AP018365">
    <property type="protein sequence ID" value="BBB02006.1"/>
    <property type="molecule type" value="Genomic_DNA"/>
</dbReference>
<reference evidence="2 3" key="3">
    <citation type="journal article" date="2011" name="Nat. Chem. Biol.">
        <title>Reveromycin A biosynthesis uses RevG and RevJ for stereospecific spiroacetal formation.</title>
        <authorList>
            <person name="Takahashi S."/>
            <person name="Toyoda A."/>
            <person name="Sekiyama Y."/>
            <person name="Takagi H."/>
            <person name="Nogawa T."/>
            <person name="Uramoto M."/>
            <person name="Suzuki R."/>
            <person name="Koshino H."/>
            <person name="Kumano T."/>
            <person name="Panthee S."/>
            <person name="Dairi T."/>
            <person name="Ishikawa J."/>
            <person name="Ikeda H."/>
            <person name="Sakaki Y."/>
            <person name="Osada H."/>
        </authorList>
    </citation>
    <scope>NUCLEOTIDE SEQUENCE [LARGE SCALE GENOMIC DNA]</scope>
    <source>
        <strain evidence="2 3">SN-593</strain>
    </source>
</reference>
<dbReference type="RefSeq" id="WP_202237868.1">
    <property type="nucleotide sequence ID" value="NZ_AP018365.1"/>
</dbReference>
<evidence type="ECO:0008006" key="4">
    <source>
        <dbReference type="Google" id="ProtNLM"/>
    </source>
</evidence>
<sequence>MATSPRPGTRTKRYLAAAAVLGLLAGCSGGGHKADPAGLPTPTAGKVAAFDLGALSDRYDLNEEVMSGDTLVTTAGSGDVYLLEWDGADHPDVMRMTPRGVVGKYVQVDHRVDNGSMVVRSDGSVVFGVLKQNPPTQVRELPVTDKDGRTTALAVPPTSDNAVPIGERPDGSLVISEGGDLWAVEAGKSTRLYHQSKPIFTGAVVDPAGTVYSATGDLSDIVAIPVGKAPRHLHVSGTLPGAHTAIASLQLSHLAPAGGGGFYALAQNVSHSSAAVVYVHGDHATVLAETPNDGHSCTPGKQYPALTSTCGTQAYIAQSGKHVLLIGNLVHHSPADPALALDAPVS</sequence>
<reference evidence="2 3" key="4">
    <citation type="journal article" date="2020" name="Sci. Rep.">
        <title>beta-carboline chemical signals induce reveromycin production through a LuxR family regulator in Streptomyces sp. SN-593.</title>
        <authorList>
            <person name="Panthee S."/>
            <person name="Kito N."/>
            <person name="Hayashi T."/>
            <person name="Shimizu T."/>
            <person name="Ishikawa J."/>
            <person name="Hamamoto H."/>
            <person name="Osada H."/>
            <person name="Takahashi S."/>
        </authorList>
    </citation>
    <scope>NUCLEOTIDE SEQUENCE [LARGE SCALE GENOMIC DNA]</scope>
    <source>
        <strain evidence="2 3">SN-593</strain>
    </source>
</reference>
<evidence type="ECO:0000256" key="1">
    <source>
        <dbReference type="SAM" id="SignalP"/>
    </source>
</evidence>
<evidence type="ECO:0000313" key="2">
    <source>
        <dbReference type="EMBL" id="BBB02006.1"/>
    </source>
</evidence>
<accession>A0A7U3VSL1</accession>
<keyword evidence="1" id="KW-0732">Signal</keyword>
<feature type="chain" id="PRO_5039497115" description="Lipoprotein" evidence="1">
    <location>
        <begin position="34"/>
        <end position="346"/>
    </location>
</feature>
<dbReference type="KEGG" id="arev:RVR_9686"/>
<reference evidence="2 3" key="2">
    <citation type="journal article" date="2011" name="J. Antibiot.">
        <title>Furaquinocins I and J: novel polyketide isoprenoid hybrid compounds from Streptomyces reveromyceticus SN-593.</title>
        <authorList>
            <person name="Panthee S."/>
            <person name="Takahashi S."/>
            <person name="Takagi H."/>
            <person name="Nogawa T."/>
            <person name="Oowada E."/>
            <person name="Uramoto M."/>
            <person name="Osada H."/>
        </authorList>
    </citation>
    <scope>NUCLEOTIDE SEQUENCE [LARGE SCALE GENOMIC DNA]</scope>
    <source>
        <strain evidence="2 3">SN-593</strain>
    </source>
</reference>
<protein>
    <recommendedName>
        <fullName evidence="4">Lipoprotein</fullName>
    </recommendedName>
</protein>
<name>A0A7U3VSL1_9ACTN</name>
<dbReference type="Proteomes" id="UP000595703">
    <property type="component" value="Chromosome"/>
</dbReference>
<dbReference type="PROSITE" id="PS51257">
    <property type="entry name" value="PROKAR_LIPOPROTEIN"/>
    <property type="match status" value="1"/>
</dbReference>
<gene>
    <name evidence="2" type="ORF">RVR_9686</name>
</gene>
<reference evidence="2 3" key="1">
    <citation type="journal article" date="2010" name="J. Bacteriol.">
        <title>Biochemical characterization of a novel indole prenyltransferase from Streptomyces sp. SN-593.</title>
        <authorList>
            <person name="Takahashi S."/>
            <person name="Takagi H."/>
            <person name="Toyoda A."/>
            <person name="Uramoto M."/>
            <person name="Nogawa T."/>
            <person name="Ueki M."/>
            <person name="Sakaki Y."/>
            <person name="Osada H."/>
        </authorList>
    </citation>
    <scope>NUCLEOTIDE SEQUENCE [LARGE SCALE GENOMIC DNA]</scope>
    <source>
        <strain evidence="2 3">SN-593</strain>
    </source>
</reference>
<organism evidence="2 3">
    <name type="scientific">Actinacidiphila reveromycinica</name>
    <dbReference type="NCBI Taxonomy" id="659352"/>
    <lineage>
        <taxon>Bacteria</taxon>
        <taxon>Bacillati</taxon>
        <taxon>Actinomycetota</taxon>
        <taxon>Actinomycetes</taxon>
        <taxon>Kitasatosporales</taxon>
        <taxon>Streptomycetaceae</taxon>
        <taxon>Actinacidiphila</taxon>
    </lineage>
</organism>